<accession>R9R6F5</accession>
<evidence type="ECO:0000259" key="2">
    <source>
        <dbReference type="Pfam" id="PF01397"/>
    </source>
</evidence>
<dbReference type="GO" id="GO:0009686">
    <property type="term" value="P:gibberellin biosynthetic process"/>
    <property type="evidence" value="ECO:0007669"/>
    <property type="project" value="TreeGrafter"/>
</dbReference>
<proteinExistence type="predicted"/>
<feature type="coiled-coil region" evidence="1">
    <location>
        <begin position="67"/>
        <end position="94"/>
    </location>
</feature>
<dbReference type="GO" id="GO:0009507">
    <property type="term" value="C:chloroplast"/>
    <property type="evidence" value="ECO:0007669"/>
    <property type="project" value="TreeGrafter"/>
</dbReference>
<protein>
    <submittedName>
        <fullName evidence="3">Terpene synthase 41</fullName>
    </submittedName>
</protein>
<dbReference type="PANTHER" id="PTHR31739">
    <property type="entry name" value="ENT-COPALYL DIPHOSPHATE SYNTHASE, CHLOROPLASTIC"/>
    <property type="match status" value="1"/>
</dbReference>
<dbReference type="SFLD" id="SFLDG01014">
    <property type="entry name" value="Terpene_Cyclase_Like_1_N-term"/>
    <property type="match status" value="1"/>
</dbReference>
<dbReference type="SUPFAM" id="SSF48239">
    <property type="entry name" value="Terpenoid cyclases/Protein prenyltransferases"/>
    <property type="match status" value="2"/>
</dbReference>
<name>R9R6F5_SOLPI</name>
<dbReference type="Gene3D" id="1.10.600.10">
    <property type="entry name" value="Farnesyl Diphosphate Synthase"/>
    <property type="match status" value="1"/>
</dbReference>
<dbReference type="FunFam" id="1.50.10.130:FF:000002">
    <property type="entry name" value="Ent-copalyl diphosphate synthase, chloroplastic"/>
    <property type="match status" value="1"/>
</dbReference>
<dbReference type="Pfam" id="PF01397">
    <property type="entry name" value="Terpene_synth"/>
    <property type="match status" value="1"/>
</dbReference>
<evidence type="ECO:0000256" key="1">
    <source>
        <dbReference type="SAM" id="Coils"/>
    </source>
</evidence>
<dbReference type="PANTHER" id="PTHR31739:SF30">
    <property type="entry name" value="COPAL-8-OL DIPHOSPHATE HYDRATASE, CHLOROPLASTIC"/>
    <property type="match status" value="1"/>
</dbReference>
<keyword evidence="1" id="KW-0175">Coiled coil</keyword>
<reference evidence="3" key="1">
    <citation type="journal article" date="2013" name="Plant Cell">
        <title>Evolution of a complex locus for terpene biosynthesis in Solanum.</title>
        <authorList>
            <person name="Matsuba Y."/>
            <person name="Nguyen T.T."/>
            <person name="Wiegert K."/>
            <person name="Falara V."/>
            <person name="Gonzales-Vigil E."/>
            <person name="Leong B."/>
            <person name="Schafer P."/>
            <person name="Kudrna D."/>
            <person name="Wing R.A."/>
            <person name="Bolger A.M."/>
            <person name="Usadel B."/>
            <person name="Tissier A."/>
            <person name="Fernie A.R."/>
            <person name="Barry C.S."/>
            <person name="Pichersky E."/>
        </authorList>
    </citation>
    <scope>NUCLEOTIDE SEQUENCE</scope>
    <source>
        <strain evidence="3">LA1589</strain>
    </source>
</reference>
<evidence type="ECO:0000313" key="3">
    <source>
        <dbReference type="EMBL" id="AGK82813.1"/>
    </source>
</evidence>
<feature type="domain" description="Terpene synthase N-terminal" evidence="2">
    <location>
        <begin position="267"/>
        <end position="474"/>
    </location>
</feature>
<dbReference type="InterPro" id="IPR008930">
    <property type="entry name" value="Terpenoid_cyclase/PrenylTrfase"/>
</dbReference>
<dbReference type="InterPro" id="IPR008949">
    <property type="entry name" value="Isoprenoid_synthase_dom_sf"/>
</dbReference>
<dbReference type="GO" id="GO:0000287">
    <property type="term" value="F:magnesium ion binding"/>
    <property type="evidence" value="ECO:0007669"/>
    <property type="project" value="TreeGrafter"/>
</dbReference>
<dbReference type="Gene3D" id="1.50.10.160">
    <property type="match status" value="1"/>
</dbReference>
<organism evidence="3">
    <name type="scientific">Solanum pimpinellifolium</name>
    <name type="common">Currant tomato</name>
    <name type="synonym">Lycopersicon pimpinellifolium</name>
    <dbReference type="NCBI Taxonomy" id="4084"/>
    <lineage>
        <taxon>Eukaryota</taxon>
        <taxon>Viridiplantae</taxon>
        <taxon>Streptophyta</taxon>
        <taxon>Embryophyta</taxon>
        <taxon>Tracheophyta</taxon>
        <taxon>Spermatophyta</taxon>
        <taxon>Magnoliopsida</taxon>
        <taxon>eudicotyledons</taxon>
        <taxon>Gunneridae</taxon>
        <taxon>Pentapetalae</taxon>
        <taxon>asterids</taxon>
        <taxon>lamiids</taxon>
        <taxon>Solanales</taxon>
        <taxon>Solanaceae</taxon>
        <taxon>Solanoideae</taxon>
        <taxon>Solaneae</taxon>
        <taxon>Solanum</taxon>
        <taxon>Solanum subgen. Lycopersicon</taxon>
    </lineage>
</organism>
<dbReference type="AlphaFoldDB" id="R9R6F5"/>
<dbReference type="InterPro" id="IPR036965">
    <property type="entry name" value="Terpene_synth_N_sf"/>
</dbReference>
<dbReference type="SUPFAM" id="SSF48576">
    <property type="entry name" value="Terpenoid synthases"/>
    <property type="match status" value="1"/>
</dbReference>
<dbReference type="InterPro" id="IPR001906">
    <property type="entry name" value="Terpene_synth_N"/>
</dbReference>
<dbReference type="InterPro" id="IPR050148">
    <property type="entry name" value="Terpene_synthase-like"/>
</dbReference>
<dbReference type="GO" id="GO:0016115">
    <property type="term" value="P:terpenoid catabolic process"/>
    <property type="evidence" value="ECO:0007669"/>
    <property type="project" value="UniProtKB-ARBA"/>
</dbReference>
<dbReference type="Gene3D" id="1.50.10.130">
    <property type="entry name" value="Terpene synthase, N-terminal domain"/>
    <property type="match status" value="1"/>
</dbReference>
<dbReference type="GO" id="GO:0010333">
    <property type="term" value="F:terpene synthase activity"/>
    <property type="evidence" value="ECO:0007669"/>
    <property type="project" value="InterPro"/>
</dbReference>
<dbReference type="GO" id="GO:0009395">
    <property type="term" value="P:phospholipid catabolic process"/>
    <property type="evidence" value="ECO:0007669"/>
    <property type="project" value="UniProtKB-ARBA"/>
</dbReference>
<dbReference type="EMBL" id="KC807996">
    <property type="protein sequence ID" value="AGK82813.1"/>
    <property type="molecule type" value="Genomic_DNA"/>
</dbReference>
<sequence>MLVITSNYRLSCHIHRLKSPNFLLTQQAEFKRHGSRNWLFQTEGLPPLSLNCAPNDASYFGNVSDLKSDHSNKYEEKDIQMRNLREEIKNMLSSMGDGRSSVSPYDTAWVSFIEDTNTNINGTSKRPLFPSCLQWIIDNQLDDGSWGEELVFCIYDRLLNTLACVVALTLWNTCLHKRNKGVMFIKENLRKLEGGEVVNMTSGFEFVFPSLLDKAQQLHIDNIPYDAPVFKDIYARREVKFTRFPKDLIHTIPTIVLFSLEGLRDLDWQRLLKLQMEDGSFLTSPSSTAIVFMNTNDDKCFTFLQNAVQKFNGGVPCSYPADIQARLWAIDRLQRLGISYYFEEEIKDLLEYVFRYWDKENGFFSARNSNICEVDTTCMAIRLLRLHGFDVSPDVLHKFKDGDEFFCLRGESNKSATVMFNLYRCSQALFPGEIICEEAKNFTYNFLHQYLANNQSKDKWVIAKDIPGEIRYALEFQWYASLPRVESRLYIDQYGGADEIWIGKTLYRMPDVSNNVYLEAAKLDYNRCQSQHRFEWLIMQEWFEKGNFQKFGISKKEVLVSFFLAASSIFEVEKSRQRLAWAKSCILCKMITSYINQEATTWNSFLMEFKNYRDMSIKKSNETKEIIVLNNLCQFLHQLTKETYQDLGKDIHHQLHNVWEEWLEENNTTCQEAAVLLVQTINLSSGHMTHDEILSKYTNKVCHMLNEFQNDQICNSSKARDIELHMQALVKLVFSNTSSNNINQGIEDTYFKVVKTFYYTAHVSEETINNHISKVLFQKA</sequence>